<dbReference type="GO" id="GO:0002098">
    <property type="term" value="P:tRNA wobble uridine modification"/>
    <property type="evidence" value="ECO:0007669"/>
    <property type="project" value="InterPro"/>
</dbReference>
<dbReference type="InterPro" id="IPR027417">
    <property type="entry name" value="P-loop_NTPase"/>
</dbReference>
<dbReference type="Gene3D" id="3.40.50.300">
    <property type="entry name" value="P-loop containing nucleotide triphosphate hydrolases"/>
    <property type="match status" value="1"/>
</dbReference>
<dbReference type="SUPFAM" id="SSF52540">
    <property type="entry name" value="P-loop containing nucleoside triphosphate hydrolases"/>
    <property type="match status" value="1"/>
</dbReference>
<keyword evidence="5" id="KW-1185">Reference proteome</keyword>
<proteinExistence type="inferred from homology"/>
<sequence>MSAFRDFLNITRSKMISLGDPVASNAVLSALQVSGDDRIISIKEGSNADSNFVITHLIKQIVHEKNRLCLVNFHNTIDHYQTIGKKLGYDLLKGVEDDSIRMLQPIKELVDNIEQEDKYLQENTENIVKQLYADIRDCLRCLKGDNKLVYLIVDDLSHLHDLGVDVKDTLSFTHYCMNLTDNNDITVVFNNHVSTKTDEILSNNLQYVADVHVEVAALKTGSSRDITGLLTIRRKSAVNHYHYKAYDRGIKTFHPGESIYHLYQ</sequence>
<dbReference type="PANTHER" id="PTHR16184:SF6">
    <property type="entry name" value="ELONGATOR COMPLEX PROTEIN 6"/>
    <property type="match status" value="1"/>
</dbReference>
<comment type="pathway">
    <text evidence="1">tRNA modification; 5-methoxycarbonylmethyl-2-thiouridine-tRNA biosynthesis.</text>
</comment>
<name>A0A9N9TN18_PHYSR</name>
<dbReference type="GO" id="GO:0033588">
    <property type="term" value="C:elongator holoenzyme complex"/>
    <property type="evidence" value="ECO:0007669"/>
    <property type="project" value="InterPro"/>
</dbReference>
<dbReference type="AlphaFoldDB" id="A0A9N9TN18"/>
<dbReference type="Pfam" id="PF09807">
    <property type="entry name" value="ELP6"/>
    <property type="match status" value="1"/>
</dbReference>
<dbReference type="PANTHER" id="PTHR16184">
    <property type="entry name" value="ELONGATOR COMPLEX PROTEIN 6"/>
    <property type="match status" value="1"/>
</dbReference>
<organism evidence="4 5">
    <name type="scientific">Phyllotreta striolata</name>
    <name type="common">Striped flea beetle</name>
    <name type="synonym">Crioceris striolata</name>
    <dbReference type="NCBI Taxonomy" id="444603"/>
    <lineage>
        <taxon>Eukaryota</taxon>
        <taxon>Metazoa</taxon>
        <taxon>Ecdysozoa</taxon>
        <taxon>Arthropoda</taxon>
        <taxon>Hexapoda</taxon>
        <taxon>Insecta</taxon>
        <taxon>Pterygota</taxon>
        <taxon>Neoptera</taxon>
        <taxon>Endopterygota</taxon>
        <taxon>Coleoptera</taxon>
        <taxon>Polyphaga</taxon>
        <taxon>Cucujiformia</taxon>
        <taxon>Chrysomeloidea</taxon>
        <taxon>Chrysomelidae</taxon>
        <taxon>Galerucinae</taxon>
        <taxon>Alticini</taxon>
        <taxon>Phyllotreta</taxon>
    </lineage>
</organism>
<evidence type="ECO:0000256" key="1">
    <source>
        <dbReference type="ARBA" id="ARBA00005043"/>
    </source>
</evidence>
<evidence type="ECO:0000313" key="4">
    <source>
        <dbReference type="EMBL" id="CAG9857025.1"/>
    </source>
</evidence>
<gene>
    <name evidence="4" type="ORF">PHYEVI_LOCUS3436</name>
</gene>
<dbReference type="EMBL" id="OU900106">
    <property type="protein sequence ID" value="CAG9857025.1"/>
    <property type="molecule type" value="Genomic_DNA"/>
</dbReference>
<dbReference type="InterPro" id="IPR018627">
    <property type="entry name" value="ELP6"/>
</dbReference>
<dbReference type="Proteomes" id="UP001153712">
    <property type="component" value="Chromosome 13"/>
</dbReference>
<dbReference type="OrthoDB" id="9995306at2759"/>
<comment type="similarity">
    <text evidence="2">Belongs to the ELP6 family.</text>
</comment>
<dbReference type="CDD" id="cd19495">
    <property type="entry name" value="Elp6"/>
    <property type="match status" value="1"/>
</dbReference>
<accession>A0A9N9TN18</accession>
<evidence type="ECO:0000313" key="5">
    <source>
        <dbReference type="Proteomes" id="UP001153712"/>
    </source>
</evidence>
<evidence type="ECO:0000256" key="3">
    <source>
        <dbReference type="ARBA" id="ARBA00020263"/>
    </source>
</evidence>
<protein>
    <recommendedName>
        <fullName evidence="3">Elongator complex protein 6</fullName>
    </recommendedName>
</protein>
<reference evidence="4" key="1">
    <citation type="submission" date="2022-01" db="EMBL/GenBank/DDBJ databases">
        <authorList>
            <person name="King R."/>
        </authorList>
    </citation>
    <scope>NUCLEOTIDE SEQUENCE</scope>
</reference>
<evidence type="ECO:0000256" key="2">
    <source>
        <dbReference type="ARBA" id="ARBA00008837"/>
    </source>
</evidence>